<protein>
    <recommendedName>
        <fullName evidence="3">Type III effector</fullName>
    </recommendedName>
</protein>
<gene>
    <name evidence="2" type="ORF">GGB84_000588</name>
</gene>
<dbReference type="Gene3D" id="6.10.250.3330">
    <property type="entry name" value="TccP2/EspF(U)-like"/>
    <property type="match status" value="2"/>
</dbReference>
<dbReference type="AlphaFoldDB" id="A0A765SZC6"/>
<reference evidence="2" key="2">
    <citation type="submission" date="2020-02" db="EMBL/GenBank/DDBJ databases">
        <authorList>
            <consortium name="NCBI Pathogen Detection Project"/>
        </authorList>
    </citation>
    <scope>NUCLEOTIDE SEQUENCE</scope>
    <source>
        <strain evidence="2">1839</strain>
    </source>
</reference>
<dbReference type="Pfam" id="PF04806">
    <property type="entry name" value="EspF"/>
    <property type="match status" value="3"/>
</dbReference>
<evidence type="ECO:0000256" key="1">
    <source>
        <dbReference type="SAM" id="MobiDB-lite"/>
    </source>
</evidence>
<proteinExistence type="predicted"/>
<accession>A0A765SZC6</accession>
<feature type="compositionally biased region" description="Pro residues" evidence="1">
    <location>
        <begin position="117"/>
        <end position="126"/>
    </location>
</feature>
<feature type="region of interest" description="Disordered" evidence="1">
    <location>
        <begin position="117"/>
        <end position="182"/>
    </location>
</feature>
<evidence type="ECO:0000313" key="2">
    <source>
        <dbReference type="EMBL" id="HAG5768998.1"/>
    </source>
</evidence>
<dbReference type="InterPro" id="IPR044889">
    <property type="entry name" value="TccP2/EspF(U)-like_sf"/>
</dbReference>
<dbReference type="EMBL" id="DAAYTU010000003">
    <property type="protein sequence ID" value="HAG5768998.1"/>
    <property type="molecule type" value="Genomic_DNA"/>
</dbReference>
<evidence type="ECO:0008006" key="3">
    <source>
        <dbReference type="Google" id="ProtNLM"/>
    </source>
</evidence>
<dbReference type="InterPro" id="IPR006891">
    <property type="entry name" value="T3SS_EspF"/>
</dbReference>
<sequence length="182" mass="19476">MIKGIVSFFSGIPRGITTTAQSIHLSVPRHKATVNPVKTSSPFSPGNNSVSATTLFTAKNPYPASGAPRPASSHRTVTEQSTFPSSLPDVAQRLLQHLAEHGIKPDRTMAEYIPPAPDRPAPPPPVLNGAYQPNMGPHLRQHPAAHGAKPDRNMTEYIPPAPDRPAPPPPVLNGARHPDMKL</sequence>
<reference evidence="2" key="1">
    <citation type="journal article" date="2018" name="Genome Biol.">
        <title>SKESA: strategic k-mer extension for scrupulous assemblies.</title>
        <authorList>
            <person name="Souvorov A."/>
            <person name="Agarwala R."/>
            <person name="Lipman D.J."/>
        </authorList>
    </citation>
    <scope>NUCLEOTIDE SEQUENCE [LARGE SCALE GENOMIC DNA]</scope>
    <source>
        <strain evidence="2">1839</strain>
    </source>
</reference>
<name>A0A765SZC6_ECOLX</name>
<comment type="caution">
    <text evidence="2">The sequence shown here is derived from an EMBL/GenBank/DDBJ whole genome shotgun (WGS) entry which is preliminary data.</text>
</comment>
<organism evidence="2">
    <name type="scientific">Escherichia coli</name>
    <dbReference type="NCBI Taxonomy" id="562"/>
    <lineage>
        <taxon>Bacteria</taxon>
        <taxon>Pseudomonadati</taxon>
        <taxon>Pseudomonadota</taxon>
        <taxon>Gammaproteobacteria</taxon>
        <taxon>Enterobacterales</taxon>
        <taxon>Enterobacteriaceae</taxon>
        <taxon>Escherichia</taxon>
    </lineage>
</organism>
<feature type="compositionally biased region" description="Pro residues" evidence="1">
    <location>
        <begin position="159"/>
        <end position="171"/>
    </location>
</feature>